<protein>
    <submittedName>
        <fullName evidence="2">Nucleic acid-binding protein</fullName>
    </submittedName>
</protein>
<organism evidence="2 3">
    <name type="scientific">Eikenella corrodens</name>
    <dbReference type="NCBI Taxonomy" id="539"/>
    <lineage>
        <taxon>Bacteria</taxon>
        <taxon>Pseudomonadati</taxon>
        <taxon>Pseudomonadota</taxon>
        <taxon>Betaproteobacteria</taxon>
        <taxon>Neisseriales</taxon>
        <taxon>Neisseriaceae</taxon>
        <taxon>Eikenella</taxon>
    </lineage>
</organism>
<dbReference type="AlphaFoldDB" id="A0A1A9RGF1"/>
<dbReference type="RefSeq" id="WP_064104292.1">
    <property type="nucleotide sequence ID" value="NZ_LXSF01000003.1"/>
</dbReference>
<reference evidence="3" key="1">
    <citation type="submission" date="2016-05" db="EMBL/GenBank/DDBJ databases">
        <title>Draft genome of Corynebacterium afermentans subsp. afermentans LCDC 88199T.</title>
        <authorList>
            <person name="Bernier A.-M."/>
            <person name="Bernard K."/>
        </authorList>
    </citation>
    <scope>NUCLEOTIDE SEQUENCE [LARGE SCALE GENOMIC DNA]</scope>
    <source>
        <strain evidence="3">NML01-0328</strain>
    </source>
</reference>
<dbReference type="Gene3D" id="3.40.50.1010">
    <property type="entry name" value="5'-nuclease"/>
    <property type="match status" value="1"/>
</dbReference>
<evidence type="ECO:0000259" key="1">
    <source>
        <dbReference type="Pfam" id="PF01850"/>
    </source>
</evidence>
<feature type="domain" description="PIN" evidence="1">
    <location>
        <begin position="2"/>
        <end position="137"/>
    </location>
</feature>
<dbReference type="Pfam" id="PF01850">
    <property type="entry name" value="PIN"/>
    <property type="match status" value="1"/>
</dbReference>
<proteinExistence type="predicted"/>
<accession>A0A1A9RGF1</accession>
<comment type="caution">
    <text evidence="2">The sequence shown here is derived from an EMBL/GenBank/DDBJ whole genome shotgun (WGS) entry which is preliminary data.</text>
</comment>
<name>A0A1A9RGF1_EIKCO</name>
<dbReference type="SUPFAM" id="SSF88723">
    <property type="entry name" value="PIN domain-like"/>
    <property type="match status" value="1"/>
</dbReference>
<gene>
    <name evidence="2" type="ORF">A7P85_04415</name>
</gene>
<evidence type="ECO:0000313" key="2">
    <source>
        <dbReference type="EMBL" id="OAM17013.1"/>
    </source>
</evidence>
<evidence type="ECO:0000313" key="3">
    <source>
        <dbReference type="Proteomes" id="UP000078003"/>
    </source>
</evidence>
<sequence>MIVLDTNALVFLYRPNHDQEQLHDRMAHLFDTAKNSSQVLGIPAPVLAEFLIGEPTAEGRQNFLNLFNRKNRVFKLLPFDLKSATVCAVVSDHLSSNPNELGKTERQKIKIDRQILAIALSNQASQIISHDKQLLSAAATFGNIRAIDIQDLPLPEPPQPQLF</sequence>
<dbReference type="EMBL" id="LXSF01000003">
    <property type="protein sequence ID" value="OAM17013.1"/>
    <property type="molecule type" value="Genomic_DNA"/>
</dbReference>
<dbReference type="InterPro" id="IPR002716">
    <property type="entry name" value="PIN_dom"/>
</dbReference>
<dbReference type="Proteomes" id="UP000078003">
    <property type="component" value="Unassembled WGS sequence"/>
</dbReference>
<dbReference type="InterPro" id="IPR029060">
    <property type="entry name" value="PIN-like_dom_sf"/>
</dbReference>